<comment type="caution">
    <text evidence="1">The sequence shown here is derived from an EMBL/GenBank/DDBJ whole genome shotgun (WGS) entry which is preliminary data.</text>
</comment>
<organism evidence="1 2">
    <name type="scientific">Gossypium lobatum</name>
    <dbReference type="NCBI Taxonomy" id="34289"/>
    <lineage>
        <taxon>Eukaryota</taxon>
        <taxon>Viridiplantae</taxon>
        <taxon>Streptophyta</taxon>
        <taxon>Embryophyta</taxon>
        <taxon>Tracheophyta</taxon>
        <taxon>Spermatophyta</taxon>
        <taxon>Magnoliopsida</taxon>
        <taxon>eudicotyledons</taxon>
        <taxon>Gunneridae</taxon>
        <taxon>Pentapetalae</taxon>
        <taxon>rosids</taxon>
        <taxon>malvids</taxon>
        <taxon>Malvales</taxon>
        <taxon>Malvaceae</taxon>
        <taxon>Malvoideae</taxon>
        <taxon>Gossypium</taxon>
    </lineage>
</organism>
<protein>
    <submittedName>
        <fullName evidence="1">Uncharacterized protein</fullName>
    </submittedName>
</protein>
<dbReference type="EMBL" id="JABEZX010000002">
    <property type="protein sequence ID" value="MBA0550433.1"/>
    <property type="molecule type" value="Genomic_DNA"/>
</dbReference>
<dbReference type="Proteomes" id="UP000593572">
    <property type="component" value="Unassembled WGS sequence"/>
</dbReference>
<gene>
    <name evidence="1" type="ORF">Golob_021381</name>
</gene>
<name>A0A7J8LDE5_9ROSI</name>
<accession>A0A7J8LDE5</accession>
<evidence type="ECO:0000313" key="1">
    <source>
        <dbReference type="EMBL" id="MBA0550433.1"/>
    </source>
</evidence>
<dbReference type="AlphaFoldDB" id="A0A7J8LDE5"/>
<feature type="non-terminal residue" evidence="1">
    <location>
        <position position="33"/>
    </location>
</feature>
<keyword evidence="2" id="KW-1185">Reference proteome</keyword>
<evidence type="ECO:0000313" key="2">
    <source>
        <dbReference type="Proteomes" id="UP000593572"/>
    </source>
</evidence>
<reference evidence="1 2" key="1">
    <citation type="journal article" date="2019" name="Genome Biol. Evol.">
        <title>Insights into the evolution of the New World diploid cottons (Gossypium, subgenus Houzingenia) based on genome sequencing.</title>
        <authorList>
            <person name="Grover C.E."/>
            <person name="Arick M.A. 2nd"/>
            <person name="Thrash A."/>
            <person name="Conover J.L."/>
            <person name="Sanders W.S."/>
            <person name="Peterson D.G."/>
            <person name="Frelichowski J.E."/>
            <person name="Scheffler J.A."/>
            <person name="Scheffler B.E."/>
            <person name="Wendel J.F."/>
        </authorList>
    </citation>
    <scope>NUCLEOTIDE SEQUENCE [LARGE SCALE GENOMIC DNA]</scope>
    <source>
        <strain evidence="1">157</strain>
        <tissue evidence="1">Leaf</tissue>
    </source>
</reference>
<sequence length="33" mass="3703">MCRENALELIIFGIPLNNVRKMLLDDKAGKATD</sequence>
<proteinExistence type="predicted"/>